<dbReference type="InterPro" id="IPR025194">
    <property type="entry name" value="RodZ-like_C"/>
</dbReference>
<protein>
    <submittedName>
        <fullName evidence="3">DUF4115 domain-containing protein</fullName>
    </submittedName>
</protein>
<feature type="region of interest" description="Disordered" evidence="1">
    <location>
        <begin position="257"/>
        <end position="282"/>
    </location>
</feature>
<dbReference type="PANTHER" id="PTHR34475">
    <property type="match status" value="1"/>
</dbReference>
<dbReference type="Proteomes" id="UP000235347">
    <property type="component" value="Unassembled WGS sequence"/>
</dbReference>
<dbReference type="Pfam" id="PF13464">
    <property type="entry name" value="RodZ_C"/>
    <property type="match status" value="1"/>
</dbReference>
<proteinExistence type="predicted"/>
<organism evidence="3 4">
    <name type="scientific">Trinickia soli</name>
    <dbReference type="NCBI Taxonomy" id="380675"/>
    <lineage>
        <taxon>Bacteria</taxon>
        <taxon>Pseudomonadati</taxon>
        <taxon>Pseudomonadota</taxon>
        <taxon>Betaproteobacteria</taxon>
        <taxon>Burkholderiales</taxon>
        <taxon>Burkholderiaceae</taxon>
        <taxon>Trinickia</taxon>
    </lineage>
</organism>
<evidence type="ECO:0000313" key="4">
    <source>
        <dbReference type="Proteomes" id="UP000235347"/>
    </source>
</evidence>
<dbReference type="PANTHER" id="PTHR34475:SF1">
    <property type="entry name" value="CYTOSKELETON PROTEIN RODZ"/>
    <property type="match status" value="1"/>
</dbReference>
<dbReference type="InterPro" id="IPR001387">
    <property type="entry name" value="Cro/C1-type_HTH"/>
</dbReference>
<dbReference type="InterPro" id="IPR010982">
    <property type="entry name" value="Lambda_DNA-bd_dom_sf"/>
</dbReference>
<dbReference type="SMART" id="SM00530">
    <property type="entry name" value="HTH_XRE"/>
    <property type="match status" value="1"/>
</dbReference>
<sequence>MSESQHPQSEGTQTSARRSGAEVGTAPQTAPGAAYTPLDSLAAVGARLAQLREAKGWSVDDVSARLKVSPNKMRSLEAGDISQLPGTTFAIGVIRSYAKMLGTDPEPLAQALRRVKGEAEPDLSMPASMGADLPRGRVSVSLGGAPKHRSWWWGVAAGVIVLIALAMWRQGGDSSAWLARLKASAGGMAANPAGPASGAVAPGTAVTAVTAAGPVGEQPAAASGVAAAAQDTSGAVITHLETPHTASQPAIVEAAPPVTTASAPSSGASVEPQAGAQSAATASAPAAQPAAASQATAGVPASGASTIAVKVTQDSWFSVRDKSGKEVFSGLVHAGDTKEVTGTPPFKVTAGNRAGLESMTLDGQAVDAARFGPNKGNVARFTLP</sequence>
<comment type="caution">
    <text evidence="3">The sequence shown here is derived from an EMBL/GenBank/DDBJ whole genome shotgun (WGS) entry which is preliminary data.</text>
</comment>
<dbReference type="CDD" id="cd00093">
    <property type="entry name" value="HTH_XRE"/>
    <property type="match status" value="1"/>
</dbReference>
<reference evidence="3 4" key="1">
    <citation type="submission" date="2018-01" db="EMBL/GenBank/DDBJ databases">
        <title>Whole genome analyses suggest that Burkholderia sensu lato contains two further novel genera in the rhizoxinica-symbiotica group Mycetohabitans gen. nov., and Trinickia gen. nov.: implications for the evolution of diazotrophy and nodulation in the Burkholderiaceae.</title>
        <authorList>
            <person name="Estrada-de los Santos P."/>
            <person name="Palmer M."/>
            <person name="Chavez-Ramirez B."/>
            <person name="Beukes C."/>
            <person name="Steenkamp E.T."/>
            <person name="Hirsch A.M."/>
            <person name="Manyaka P."/>
            <person name="Maluk M."/>
            <person name="Lafos M."/>
            <person name="Crook M."/>
            <person name="Gross E."/>
            <person name="Simon M.F."/>
            <person name="Bueno dos Reis Junior F."/>
            <person name="Poole P.S."/>
            <person name="Venter S.N."/>
            <person name="James E.K."/>
        </authorList>
    </citation>
    <scope>NUCLEOTIDE SEQUENCE [LARGE SCALE GENOMIC DNA]</scope>
    <source>
        <strain evidence="3 4">GP25-8</strain>
    </source>
</reference>
<dbReference type="SUPFAM" id="SSF47413">
    <property type="entry name" value="lambda repressor-like DNA-binding domains"/>
    <property type="match status" value="1"/>
</dbReference>
<dbReference type="EMBL" id="PNYB01000002">
    <property type="protein sequence ID" value="PMS27606.1"/>
    <property type="molecule type" value="Genomic_DNA"/>
</dbReference>
<feature type="region of interest" description="Disordered" evidence="1">
    <location>
        <begin position="1"/>
        <end position="34"/>
    </location>
</feature>
<dbReference type="GO" id="GO:0003677">
    <property type="term" value="F:DNA binding"/>
    <property type="evidence" value="ECO:0007669"/>
    <property type="project" value="InterPro"/>
</dbReference>
<dbReference type="AlphaFoldDB" id="A0A2N7WDU4"/>
<dbReference type="Pfam" id="PF13413">
    <property type="entry name" value="HTH_25"/>
    <property type="match status" value="1"/>
</dbReference>
<evidence type="ECO:0000256" key="1">
    <source>
        <dbReference type="SAM" id="MobiDB-lite"/>
    </source>
</evidence>
<dbReference type="InterPro" id="IPR050400">
    <property type="entry name" value="Bact_Cytoskel_RodZ"/>
</dbReference>
<keyword evidence="4" id="KW-1185">Reference proteome</keyword>
<evidence type="ECO:0000313" key="3">
    <source>
        <dbReference type="EMBL" id="PMS27606.1"/>
    </source>
</evidence>
<dbReference type="Gene3D" id="1.10.260.40">
    <property type="entry name" value="lambda repressor-like DNA-binding domains"/>
    <property type="match status" value="1"/>
</dbReference>
<dbReference type="PROSITE" id="PS50943">
    <property type="entry name" value="HTH_CROC1"/>
    <property type="match status" value="1"/>
</dbReference>
<accession>A0A2N7WDU4</accession>
<evidence type="ECO:0000259" key="2">
    <source>
        <dbReference type="PROSITE" id="PS50943"/>
    </source>
</evidence>
<gene>
    <name evidence="3" type="ORF">C0Z19_02670</name>
</gene>
<feature type="domain" description="HTH cro/C1-type" evidence="2">
    <location>
        <begin position="48"/>
        <end position="108"/>
    </location>
</feature>
<feature type="compositionally biased region" description="Polar residues" evidence="1">
    <location>
        <begin position="1"/>
        <end position="17"/>
    </location>
</feature>
<dbReference type="RefSeq" id="WP_102608256.1">
    <property type="nucleotide sequence ID" value="NZ_CADIKD010000021.1"/>
</dbReference>
<name>A0A2N7WDU4_9BURK</name>